<evidence type="ECO:0000313" key="5">
    <source>
        <dbReference type="EMBL" id="ANP45464.1"/>
    </source>
</evidence>
<feature type="region of interest" description="Disordered" evidence="3">
    <location>
        <begin position="1"/>
        <end position="42"/>
    </location>
</feature>
<dbReference type="AlphaFoldDB" id="A0A1B1AFY7"/>
<keyword evidence="6" id="KW-1185">Reference proteome</keyword>
<dbReference type="GO" id="GO:0000271">
    <property type="term" value="P:polysaccharide biosynthetic process"/>
    <property type="evidence" value="ECO:0007669"/>
    <property type="project" value="UniProtKB-KW"/>
</dbReference>
<dbReference type="Pfam" id="PF02397">
    <property type="entry name" value="Bac_transf"/>
    <property type="match status" value="1"/>
</dbReference>
<dbReference type="STRING" id="1759059.ATE48_05800"/>
<accession>A0A1B1AFY7</accession>
<evidence type="ECO:0000256" key="1">
    <source>
        <dbReference type="ARBA" id="ARBA00006464"/>
    </source>
</evidence>
<sequence>MQERSKASEENASAAAPARAPTSSRAATPRLTAITPPAPPAIAEPQQRVEVVRKAEVVQIAPTPVGGWSKRAFDVCASAGALVVLAPLLIATAIAVKLDSPGDAIFRQERGGLGGKTFRIWKFRTMSVMKNRGVVQAIHHDARITRLGAFLRRSSWDELPQLVNVLKGDMSIIGPRPHALEHDIYFESVDGTYPERFTARPGVTGLAQVNGCRGPTETHDKIRARTKYDVEYVRNWTWWREVEIIAATVAVLFWKRDPGAL</sequence>
<dbReference type="PANTHER" id="PTHR30576:SF21">
    <property type="entry name" value="UDP-GLUCOSE:UNDECAPRENYL-PHOSPHATE GLUCOSE-1-PHOSPHATE TRANSFERASE"/>
    <property type="match status" value="1"/>
</dbReference>
<protein>
    <recommendedName>
        <fullName evidence="4">Bacterial sugar transferase domain-containing protein</fullName>
    </recommendedName>
</protein>
<comment type="similarity">
    <text evidence="1">Belongs to the bacterial sugar transferase family.</text>
</comment>
<dbReference type="Proteomes" id="UP000092498">
    <property type="component" value="Chromosome"/>
</dbReference>
<evidence type="ECO:0000259" key="4">
    <source>
        <dbReference type="Pfam" id="PF02397"/>
    </source>
</evidence>
<dbReference type="EMBL" id="CP013244">
    <property type="protein sequence ID" value="ANP45464.1"/>
    <property type="molecule type" value="Genomic_DNA"/>
</dbReference>
<evidence type="ECO:0000256" key="2">
    <source>
        <dbReference type="ARBA" id="ARBA00023169"/>
    </source>
</evidence>
<dbReference type="InParanoid" id="A0A1B1AFY7"/>
<dbReference type="GO" id="GO:0009242">
    <property type="term" value="P:colanic acid biosynthetic process"/>
    <property type="evidence" value="ECO:0007669"/>
    <property type="project" value="TreeGrafter"/>
</dbReference>
<dbReference type="KEGG" id="cbot:ATE48_05800"/>
<evidence type="ECO:0000256" key="3">
    <source>
        <dbReference type="SAM" id="MobiDB-lite"/>
    </source>
</evidence>
<organism evidence="5 6">
    <name type="scientific">Candidatus Viadribacter manganicus</name>
    <dbReference type="NCBI Taxonomy" id="1759059"/>
    <lineage>
        <taxon>Bacteria</taxon>
        <taxon>Pseudomonadati</taxon>
        <taxon>Pseudomonadota</taxon>
        <taxon>Alphaproteobacteria</taxon>
        <taxon>Hyphomonadales</taxon>
        <taxon>Hyphomonadaceae</taxon>
        <taxon>Candidatus Viadribacter</taxon>
    </lineage>
</organism>
<dbReference type="OrthoDB" id="9808602at2"/>
<dbReference type="RefSeq" id="WP_066768817.1">
    <property type="nucleotide sequence ID" value="NZ_CP013244.1"/>
</dbReference>
<keyword evidence="2" id="KW-0270">Exopolysaccharide synthesis</keyword>
<evidence type="ECO:0000313" key="6">
    <source>
        <dbReference type="Proteomes" id="UP000092498"/>
    </source>
</evidence>
<dbReference type="PANTHER" id="PTHR30576">
    <property type="entry name" value="COLANIC BIOSYNTHESIS UDP-GLUCOSE LIPID CARRIER TRANSFERASE"/>
    <property type="match status" value="1"/>
</dbReference>
<dbReference type="GO" id="GO:0089702">
    <property type="term" value="F:undecaprenyl-phosphate glucose phosphotransferase activity"/>
    <property type="evidence" value="ECO:0007669"/>
    <property type="project" value="TreeGrafter"/>
</dbReference>
<feature type="domain" description="Bacterial sugar transferase" evidence="4">
    <location>
        <begin position="70"/>
        <end position="253"/>
    </location>
</feature>
<proteinExistence type="inferred from homology"/>
<feature type="compositionally biased region" description="Low complexity" evidence="3">
    <location>
        <begin position="12"/>
        <end position="35"/>
    </location>
</feature>
<gene>
    <name evidence="5" type="ORF">ATE48_05800</name>
</gene>
<reference evidence="5 6" key="1">
    <citation type="submission" date="2015-11" db="EMBL/GenBank/DDBJ databases">
        <title>Whole-Genome Sequence of Candidatus Oderbacter manganicum from the National Park Lower Oder Valley, Germany.</title>
        <authorList>
            <person name="Braun B."/>
            <person name="Liere K."/>
            <person name="Szewzyk U."/>
        </authorList>
    </citation>
    <scope>NUCLEOTIDE SEQUENCE [LARGE SCALE GENOMIC DNA]</scope>
    <source>
        <strain evidence="5 6">OTSz_A_272</strain>
    </source>
</reference>
<dbReference type="InterPro" id="IPR003362">
    <property type="entry name" value="Bact_transf"/>
</dbReference>
<name>A0A1B1AFY7_9PROT</name>